<dbReference type="RefSeq" id="XP_040657117.1">
    <property type="nucleotide sequence ID" value="XM_040802084.1"/>
</dbReference>
<dbReference type="STRING" id="98403.A0A151GKX3"/>
<keyword evidence="1" id="KW-0802">TPR repeat</keyword>
<keyword evidence="3" id="KW-1185">Reference proteome</keyword>
<feature type="repeat" description="TPR" evidence="1">
    <location>
        <begin position="201"/>
        <end position="234"/>
    </location>
</feature>
<evidence type="ECO:0000256" key="1">
    <source>
        <dbReference type="PROSITE-ProRule" id="PRU00339"/>
    </source>
</evidence>
<dbReference type="SUPFAM" id="SSF48452">
    <property type="entry name" value="TPR-like"/>
    <property type="match status" value="1"/>
</dbReference>
<dbReference type="EMBL" id="LAYC01000002">
    <property type="protein sequence ID" value="KYK57765.1"/>
    <property type="molecule type" value="Genomic_DNA"/>
</dbReference>
<evidence type="ECO:0000313" key="3">
    <source>
        <dbReference type="Proteomes" id="UP000076580"/>
    </source>
</evidence>
<dbReference type="InterPro" id="IPR019734">
    <property type="entry name" value="TPR_rpt"/>
</dbReference>
<gene>
    <name evidence="2" type="ORF">DCS_04778</name>
</gene>
<dbReference type="AlphaFoldDB" id="A0A151GKX3"/>
<dbReference type="Proteomes" id="UP000076580">
    <property type="component" value="Chromosome 02"/>
</dbReference>
<dbReference type="GeneID" id="63717421"/>
<evidence type="ECO:0000313" key="2">
    <source>
        <dbReference type="EMBL" id="KYK57765.1"/>
    </source>
</evidence>
<dbReference type="InParanoid" id="A0A151GKX3"/>
<organism evidence="2 3">
    <name type="scientific">Drechmeria coniospora</name>
    <name type="common">Nematophagous fungus</name>
    <name type="synonym">Meria coniospora</name>
    <dbReference type="NCBI Taxonomy" id="98403"/>
    <lineage>
        <taxon>Eukaryota</taxon>
        <taxon>Fungi</taxon>
        <taxon>Dikarya</taxon>
        <taxon>Ascomycota</taxon>
        <taxon>Pezizomycotina</taxon>
        <taxon>Sordariomycetes</taxon>
        <taxon>Hypocreomycetidae</taxon>
        <taxon>Hypocreales</taxon>
        <taxon>Ophiocordycipitaceae</taxon>
        <taxon>Drechmeria</taxon>
    </lineage>
</organism>
<dbReference type="PROSITE" id="PS50005">
    <property type="entry name" value="TPR"/>
    <property type="match status" value="1"/>
</dbReference>
<dbReference type="Pfam" id="PF12895">
    <property type="entry name" value="ANAPC3"/>
    <property type="match status" value="1"/>
</dbReference>
<accession>A0A151GKX3</accession>
<dbReference type="Gene3D" id="1.25.40.10">
    <property type="entry name" value="Tetratricopeptide repeat domain"/>
    <property type="match status" value="1"/>
</dbReference>
<reference evidence="2 3" key="1">
    <citation type="journal article" date="2016" name="Sci. Rep.">
        <title>Insights into Adaptations to a Near-Obligate Nematode Endoparasitic Lifestyle from the Finished Genome of Drechmeria coniospora.</title>
        <authorList>
            <person name="Zhang L."/>
            <person name="Zhou Z."/>
            <person name="Guo Q."/>
            <person name="Fokkens L."/>
            <person name="Miskei M."/>
            <person name="Pocsi I."/>
            <person name="Zhang W."/>
            <person name="Chen M."/>
            <person name="Wang L."/>
            <person name="Sun Y."/>
            <person name="Donzelli B.G."/>
            <person name="Gibson D.M."/>
            <person name="Nelson D.R."/>
            <person name="Luo J.G."/>
            <person name="Rep M."/>
            <person name="Liu H."/>
            <person name="Yang S."/>
            <person name="Wang J."/>
            <person name="Krasnoff S.B."/>
            <person name="Xu Y."/>
            <person name="Molnar I."/>
            <person name="Lin M."/>
        </authorList>
    </citation>
    <scope>NUCLEOTIDE SEQUENCE [LARGE SCALE GENOMIC DNA]</scope>
    <source>
        <strain evidence="2 3">ARSEF 6962</strain>
    </source>
</reference>
<sequence length="341" mass="37221">MAIRPSLRTCTALLINRSSSSSSVALTRRSAPCPYATESALAPAGGQRRRYAVPRAPRVGTSYSEVFTLSDISQEALGSIISRSGNVDTSLSAEKCYEYAGRFSQAIKDGSSPWAVSLGGGNAESARMLHQVACIMRQIHGSRSADAFATAMWASASELGHRPATLSLARQLIRSGAFGRMPQLRKVEARFKQMVSTGKDPDALTAEGELLFEQGSFDAAVTTLRRALRLATGSFEWKAYCRLCLGKSLLKLGKREEALKVFEALSESGFAEAHMEIGMMLRSEDRDKATRHLYAAACGGRQHLFSHLSEMALEEADGRSPEDSQRWAVEWSRLADPRVDY</sequence>
<protein>
    <submittedName>
        <fullName evidence="2">Uncharacterized protein</fullName>
    </submittedName>
</protein>
<dbReference type="InterPro" id="IPR011990">
    <property type="entry name" value="TPR-like_helical_dom_sf"/>
</dbReference>
<name>A0A151GKX3_DRECN</name>
<proteinExistence type="predicted"/>
<comment type="caution">
    <text evidence="2">The sequence shown here is derived from an EMBL/GenBank/DDBJ whole genome shotgun (WGS) entry which is preliminary data.</text>
</comment>